<evidence type="ECO:0000313" key="2">
    <source>
        <dbReference type="Proteomes" id="UP000632222"/>
    </source>
</evidence>
<sequence>MRPVTSQELSDQEINDLCCTRLGWELKPHLWEYGSVWHDRAWFKGETLMGYPNFLTQDPVLQYLDDLIEERQLQAAYGMRLFELLEARHLSHSLAWYRLANAPLRLRALAFLQVTETDEQI</sequence>
<keyword evidence="2" id="KW-1185">Reference proteome</keyword>
<dbReference type="Proteomes" id="UP000632222">
    <property type="component" value="Unassembled WGS sequence"/>
</dbReference>
<organism evidence="1 2">
    <name type="scientific">Deinococcus roseus</name>
    <dbReference type="NCBI Taxonomy" id="392414"/>
    <lineage>
        <taxon>Bacteria</taxon>
        <taxon>Thermotogati</taxon>
        <taxon>Deinococcota</taxon>
        <taxon>Deinococci</taxon>
        <taxon>Deinococcales</taxon>
        <taxon>Deinococcaceae</taxon>
        <taxon>Deinococcus</taxon>
    </lineage>
</organism>
<accession>A0ABQ2CZS8</accession>
<name>A0ABQ2CZS8_9DEIO</name>
<gene>
    <name evidence="1" type="ORF">GCM10008938_09960</name>
</gene>
<evidence type="ECO:0000313" key="1">
    <source>
        <dbReference type="EMBL" id="GGJ25860.1"/>
    </source>
</evidence>
<protein>
    <submittedName>
        <fullName evidence="1">Uncharacterized protein</fullName>
    </submittedName>
</protein>
<comment type="caution">
    <text evidence="1">The sequence shown here is derived from an EMBL/GenBank/DDBJ whole genome shotgun (WGS) entry which is preliminary data.</text>
</comment>
<dbReference type="EMBL" id="BMOD01000002">
    <property type="protein sequence ID" value="GGJ25860.1"/>
    <property type="molecule type" value="Genomic_DNA"/>
</dbReference>
<reference evidence="2" key="1">
    <citation type="journal article" date="2019" name="Int. J. Syst. Evol. Microbiol.">
        <title>The Global Catalogue of Microorganisms (GCM) 10K type strain sequencing project: providing services to taxonomists for standard genome sequencing and annotation.</title>
        <authorList>
            <consortium name="The Broad Institute Genomics Platform"/>
            <consortium name="The Broad Institute Genome Sequencing Center for Infectious Disease"/>
            <person name="Wu L."/>
            <person name="Ma J."/>
        </authorList>
    </citation>
    <scope>NUCLEOTIDE SEQUENCE [LARGE SCALE GENOMIC DNA]</scope>
    <source>
        <strain evidence="2">JCM 14370</strain>
    </source>
</reference>
<proteinExistence type="predicted"/>